<sequence length="176" mass="19656">MALLSSFAAEDFFPNAGGRLVDHLTGLSSRRQRIFKKLDGFFELVIDQYLDSARSKPADNSRSHLVQELIHLWKEHGTSKGILTRDHVKAILLDTFIGGHTTSSVTMHWAMSELIRHPRVLKKIQYEVRTVVGKKDRVQHDDMPKLIELPKDGGQGNTETSSPSHATGSEANNTAD</sequence>
<dbReference type="Gene3D" id="1.10.630.10">
    <property type="entry name" value="Cytochrome P450"/>
    <property type="match status" value="1"/>
</dbReference>
<dbReference type="GO" id="GO:0020037">
    <property type="term" value="F:heme binding"/>
    <property type="evidence" value="ECO:0007669"/>
    <property type="project" value="InterPro"/>
</dbReference>
<dbReference type="InterPro" id="IPR001128">
    <property type="entry name" value="Cyt_P450"/>
</dbReference>
<name>A0A0A8ZUP1_ARUDO</name>
<dbReference type="AlphaFoldDB" id="A0A0A8ZUP1"/>
<dbReference type="PANTHER" id="PTHR47955:SF11">
    <property type="entry name" value="4-HYDROXYPHENYLACETALDEHYDE OXIME MONOOXYGENASE"/>
    <property type="match status" value="1"/>
</dbReference>
<evidence type="ECO:0000256" key="2">
    <source>
        <dbReference type="ARBA" id="ARBA00022723"/>
    </source>
</evidence>
<feature type="compositionally biased region" description="Polar residues" evidence="4">
    <location>
        <begin position="157"/>
        <end position="176"/>
    </location>
</feature>
<proteinExistence type="inferred from homology"/>
<reference evidence="5" key="1">
    <citation type="submission" date="2014-09" db="EMBL/GenBank/DDBJ databases">
        <authorList>
            <person name="Magalhaes I.L.F."/>
            <person name="Oliveira U."/>
            <person name="Santos F.R."/>
            <person name="Vidigal T.H.D.A."/>
            <person name="Brescovit A.D."/>
            <person name="Santos A.J."/>
        </authorList>
    </citation>
    <scope>NUCLEOTIDE SEQUENCE</scope>
    <source>
        <tissue evidence="5">Shoot tissue taken approximately 20 cm above the soil surface</tissue>
    </source>
</reference>
<keyword evidence="2" id="KW-0479">Metal-binding</keyword>
<accession>A0A0A8ZUP1</accession>
<dbReference type="EMBL" id="GBRH01257395">
    <property type="protein sequence ID" value="JAD40500.1"/>
    <property type="molecule type" value="Transcribed_RNA"/>
</dbReference>
<dbReference type="GO" id="GO:0004497">
    <property type="term" value="F:monooxygenase activity"/>
    <property type="evidence" value="ECO:0007669"/>
    <property type="project" value="InterPro"/>
</dbReference>
<feature type="region of interest" description="Disordered" evidence="4">
    <location>
        <begin position="137"/>
        <end position="176"/>
    </location>
</feature>
<dbReference type="GO" id="GO:0005506">
    <property type="term" value="F:iron ion binding"/>
    <property type="evidence" value="ECO:0007669"/>
    <property type="project" value="InterPro"/>
</dbReference>
<dbReference type="PANTHER" id="PTHR47955">
    <property type="entry name" value="CYTOCHROME P450 FAMILY 71 PROTEIN"/>
    <property type="match status" value="1"/>
</dbReference>
<evidence type="ECO:0000256" key="3">
    <source>
        <dbReference type="ARBA" id="ARBA00023004"/>
    </source>
</evidence>
<reference evidence="5" key="2">
    <citation type="journal article" date="2015" name="Data Brief">
        <title>Shoot transcriptome of the giant reed, Arundo donax.</title>
        <authorList>
            <person name="Barrero R.A."/>
            <person name="Guerrero F.D."/>
            <person name="Moolhuijzen P."/>
            <person name="Goolsby J.A."/>
            <person name="Tidwell J."/>
            <person name="Bellgard S.E."/>
            <person name="Bellgard M.I."/>
        </authorList>
    </citation>
    <scope>NUCLEOTIDE SEQUENCE</scope>
    <source>
        <tissue evidence="5">Shoot tissue taken approximately 20 cm above the soil surface</tissue>
    </source>
</reference>
<dbReference type="PRINTS" id="PR00463">
    <property type="entry name" value="EP450I"/>
</dbReference>
<dbReference type="SUPFAM" id="SSF48264">
    <property type="entry name" value="Cytochrome P450"/>
    <property type="match status" value="1"/>
</dbReference>
<evidence type="ECO:0000256" key="1">
    <source>
        <dbReference type="ARBA" id="ARBA00010617"/>
    </source>
</evidence>
<organism evidence="5">
    <name type="scientific">Arundo donax</name>
    <name type="common">Giant reed</name>
    <name type="synonym">Donax arundinaceus</name>
    <dbReference type="NCBI Taxonomy" id="35708"/>
    <lineage>
        <taxon>Eukaryota</taxon>
        <taxon>Viridiplantae</taxon>
        <taxon>Streptophyta</taxon>
        <taxon>Embryophyta</taxon>
        <taxon>Tracheophyta</taxon>
        <taxon>Spermatophyta</taxon>
        <taxon>Magnoliopsida</taxon>
        <taxon>Liliopsida</taxon>
        <taxon>Poales</taxon>
        <taxon>Poaceae</taxon>
        <taxon>PACMAD clade</taxon>
        <taxon>Arundinoideae</taxon>
        <taxon>Arundineae</taxon>
        <taxon>Arundo</taxon>
    </lineage>
</organism>
<dbReference type="InterPro" id="IPR036396">
    <property type="entry name" value="Cyt_P450_sf"/>
</dbReference>
<feature type="compositionally biased region" description="Basic and acidic residues" evidence="4">
    <location>
        <begin position="137"/>
        <end position="151"/>
    </location>
</feature>
<protein>
    <submittedName>
        <fullName evidence="5">Uncharacterized protein</fullName>
    </submittedName>
</protein>
<evidence type="ECO:0000313" key="5">
    <source>
        <dbReference type="EMBL" id="JAD40500.1"/>
    </source>
</evidence>
<dbReference type="InterPro" id="IPR002401">
    <property type="entry name" value="Cyt_P450_E_grp-I"/>
</dbReference>
<keyword evidence="3" id="KW-0408">Iron</keyword>
<comment type="similarity">
    <text evidence="1">Belongs to the cytochrome P450 family.</text>
</comment>
<evidence type="ECO:0000256" key="4">
    <source>
        <dbReference type="SAM" id="MobiDB-lite"/>
    </source>
</evidence>
<dbReference type="Pfam" id="PF00067">
    <property type="entry name" value="p450"/>
    <property type="match status" value="1"/>
</dbReference>
<dbReference type="GO" id="GO:0016705">
    <property type="term" value="F:oxidoreductase activity, acting on paired donors, with incorporation or reduction of molecular oxygen"/>
    <property type="evidence" value="ECO:0007669"/>
    <property type="project" value="InterPro"/>
</dbReference>